<dbReference type="AlphaFoldDB" id="A0AA88TDV3"/>
<comment type="caution">
    <text evidence="1">The sequence shown here is derived from an EMBL/GenBank/DDBJ whole genome shotgun (WGS) entry which is preliminary data.</text>
</comment>
<reference evidence="1" key="1">
    <citation type="submission" date="2023-08" db="EMBL/GenBank/DDBJ databases">
        <title>Chromosome-level Genome Assembly of mud carp (Cirrhinus molitorella).</title>
        <authorList>
            <person name="Liu H."/>
        </authorList>
    </citation>
    <scope>NUCLEOTIDE SEQUENCE</scope>
    <source>
        <strain evidence="1">Prfri</strain>
        <tissue evidence="1">Muscle</tissue>
    </source>
</reference>
<gene>
    <name evidence="1" type="ORF">Q8A67_020280</name>
</gene>
<organism evidence="1 2">
    <name type="scientific">Cirrhinus molitorella</name>
    <name type="common">mud carp</name>
    <dbReference type="NCBI Taxonomy" id="172907"/>
    <lineage>
        <taxon>Eukaryota</taxon>
        <taxon>Metazoa</taxon>
        <taxon>Chordata</taxon>
        <taxon>Craniata</taxon>
        <taxon>Vertebrata</taxon>
        <taxon>Euteleostomi</taxon>
        <taxon>Actinopterygii</taxon>
        <taxon>Neopterygii</taxon>
        <taxon>Teleostei</taxon>
        <taxon>Ostariophysi</taxon>
        <taxon>Cypriniformes</taxon>
        <taxon>Cyprinidae</taxon>
        <taxon>Labeoninae</taxon>
        <taxon>Labeonini</taxon>
        <taxon>Cirrhinus</taxon>
    </lineage>
</organism>
<sequence>MGALSTALKRSASLGRRDRVKGVGMVRLTLRNRTNPDHPFGASVGFGLHKHHGVVMKGWGFAVHEQANGRPSSSPYEDRCWSLMERHTDELLTALAKPLH</sequence>
<keyword evidence="2" id="KW-1185">Reference proteome</keyword>
<protein>
    <submittedName>
        <fullName evidence="1">Uncharacterized protein</fullName>
    </submittedName>
</protein>
<dbReference type="EMBL" id="JAUYZG010000020">
    <property type="protein sequence ID" value="KAK2876184.1"/>
    <property type="molecule type" value="Genomic_DNA"/>
</dbReference>
<dbReference type="Proteomes" id="UP001187343">
    <property type="component" value="Unassembled WGS sequence"/>
</dbReference>
<evidence type="ECO:0000313" key="2">
    <source>
        <dbReference type="Proteomes" id="UP001187343"/>
    </source>
</evidence>
<proteinExistence type="predicted"/>
<name>A0AA88TDV3_9TELE</name>
<accession>A0AA88TDV3</accession>
<evidence type="ECO:0000313" key="1">
    <source>
        <dbReference type="EMBL" id="KAK2876184.1"/>
    </source>
</evidence>